<keyword evidence="1 5" id="KW-0479">Metal-binding</keyword>
<dbReference type="Proteomes" id="UP000469890">
    <property type="component" value="Unassembled WGS sequence"/>
</dbReference>
<accession>A0A8H4F5F3</accession>
<dbReference type="InterPro" id="IPR001781">
    <property type="entry name" value="Znf_LIM"/>
</dbReference>
<dbReference type="PANTHER" id="PTHR24205:SF16">
    <property type="entry name" value="GH01042P-RELATED"/>
    <property type="match status" value="1"/>
</dbReference>
<evidence type="ECO:0000313" key="9">
    <source>
        <dbReference type="Proteomes" id="UP000469890"/>
    </source>
</evidence>
<feature type="compositionally biased region" description="Polar residues" evidence="6">
    <location>
        <begin position="287"/>
        <end position="296"/>
    </location>
</feature>
<reference evidence="8 9" key="1">
    <citation type="submission" date="2019-09" db="EMBL/GenBank/DDBJ databases">
        <authorList>
            <consortium name="DOE Joint Genome Institute"/>
            <person name="Mondo S.J."/>
            <person name="Navarro-Mendoza M.I."/>
            <person name="Perez-Arques C."/>
            <person name="Panchal S."/>
            <person name="Nicolas F.E."/>
            <person name="Ganguly P."/>
            <person name="Pangilinan J."/>
            <person name="Grigoriev I."/>
            <person name="Heitman J."/>
            <person name="Sanya K."/>
            <person name="Garre V."/>
        </authorList>
    </citation>
    <scope>NUCLEOTIDE SEQUENCE [LARGE SCALE GENOMIC DNA]</scope>
    <source>
        <strain evidence="8 9">MU402</strain>
    </source>
</reference>
<evidence type="ECO:0000256" key="4">
    <source>
        <dbReference type="ARBA" id="ARBA00023038"/>
    </source>
</evidence>
<feature type="domain" description="LIM zinc-binding" evidence="7">
    <location>
        <begin position="172"/>
        <end position="234"/>
    </location>
</feature>
<feature type="compositionally biased region" description="Low complexity" evidence="6">
    <location>
        <begin position="306"/>
        <end position="321"/>
    </location>
</feature>
<feature type="compositionally biased region" description="Low complexity" evidence="6">
    <location>
        <begin position="245"/>
        <end position="264"/>
    </location>
</feature>
<dbReference type="AlphaFoldDB" id="A0A8H4F5F3"/>
<keyword evidence="2" id="KW-0677">Repeat</keyword>
<feature type="region of interest" description="Disordered" evidence="6">
    <location>
        <begin position="235"/>
        <end position="351"/>
    </location>
</feature>
<feature type="compositionally biased region" description="Low complexity" evidence="6">
    <location>
        <begin position="415"/>
        <end position="428"/>
    </location>
</feature>
<dbReference type="EMBL" id="JAAECE010000001">
    <property type="protein sequence ID" value="KAF1806866.1"/>
    <property type="molecule type" value="Genomic_DNA"/>
</dbReference>
<dbReference type="GO" id="GO:0046872">
    <property type="term" value="F:metal ion binding"/>
    <property type="evidence" value="ECO:0007669"/>
    <property type="project" value="UniProtKB-KW"/>
</dbReference>
<evidence type="ECO:0000313" key="8">
    <source>
        <dbReference type="EMBL" id="KAF1806866.1"/>
    </source>
</evidence>
<dbReference type="InterPro" id="IPR036280">
    <property type="entry name" value="Multihaem_cyt_sf"/>
</dbReference>
<gene>
    <name evidence="8" type="ORF">FB192DRAFT_1352739</name>
</gene>
<name>A0A8H4F5F3_MUCCL</name>
<evidence type="ECO:0000256" key="3">
    <source>
        <dbReference type="ARBA" id="ARBA00022833"/>
    </source>
</evidence>
<dbReference type="SMART" id="SM00132">
    <property type="entry name" value="LIM"/>
    <property type="match status" value="4"/>
</dbReference>
<dbReference type="PROSITE" id="PS00478">
    <property type="entry name" value="LIM_DOMAIN_1"/>
    <property type="match status" value="3"/>
</dbReference>
<sequence length="671" mass="73864">MVVMLLPLPQKSLLSLSLYSPTMSFCIYCNQNVYTNTSTCPKCYRTIQSTSTSTATTTSSKRTTEASSSLLAKAAMFPSQRRLSQANTDKWQDTYGKKAIFNGGAGLGSTSTPIRTRQQRAMPQFDLQQPKDNSNMKSCAQCQRKQNSWTDLNNFSIYNSAYYCKPCLTEKLACPGCSKPVDRTDIQTLFNNQTWHSCCFQCHHCKSPLKSMLASIDSQGKPSCRTCQLKDQMQVNQSPKPGTPSISTPVLSSLASSSRSTAVSGAAPSTTTSTENPYFRYQRTRRTSMFNSTNALAQDETMKPRSVSPTSPSVSTASYASMDSTVSTQTAASVEPTKTSSTASAPRRRKVVKKPCKECGQHVSKKDYRGLRIHTGEVLCFHTYCLFCAKCHQTFNGLEFCTDGKNFYHTECPSSATAPSPVSSAVGSRQGTPHSEEDEAYPRTPSPHNAYFDIVSSSPTDASFPAPATQAQKKQDVAITPEPTMVMCNTCSKPVTDTCLELSNNFYHKECLLCAGCNKTVPTDRKLIKHQDKLYCDHCTPTNTKPMATSTTTSTTKRAGKSDLKINTDADAAPRRNSTITTPSDIFKSRKKVLPRLGGVRTCARCNESMPFSDTQPGPNASRWHKKCLRCTGCKKQMDSDAHMTVNKETGLCLVYCRDCLDETPKPRFVR</sequence>
<evidence type="ECO:0000256" key="2">
    <source>
        <dbReference type="ARBA" id="ARBA00022737"/>
    </source>
</evidence>
<evidence type="ECO:0000259" key="7">
    <source>
        <dbReference type="PROSITE" id="PS50023"/>
    </source>
</evidence>
<evidence type="ECO:0000256" key="6">
    <source>
        <dbReference type="SAM" id="MobiDB-lite"/>
    </source>
</evidence>
<evidence type="ECO:0000256" key="5">
    <source>
        <dbReference type="PROSITE-ProRule" id="PRU00125"/>
    </source>
</evidence>
<dbReference type="Pfam" id="PF00412">
    <property type="entry name" value="LIM"/>
    <property type="match status" value="3"/>
</dbReference>
<proteinExistence type="predicted"/>
<evidence type="ECO:0000256" key="1">
    <source>
        <dbReference type="ARBA" id="ARBA00022723"/>
    </source>
</evidence>
<feature type="compositionally biased region" description="Polar residues" evidence="6">
    <location>
        <begin position="267"/>
        <end position="276"/>
    </location>
</feature>
<dbReference type="Gene3D" id="2.10.110.10">
    <property type="entry name" value="Cysteine Rich Protein"/>
    <property type="match status" value="4"/>
</dbReference>
<dbReference type="CDD" id="cd08368">
    <property type="entry name" value="LIM"/>
    <property type="match status" value="2"/>
</dbReference>
<feature type="region of interest" description="Disordered" evidence="6">
    <location>
        <begin position="415"/>
        <end position="444"/>
    </location>
</feature>
<feature type="compositionally biased region" description="Polar residues" evidence="6">
    <location>
        <begin position="322"/>
        <end position="344"/>
    </location>
</feature>
<organism evidence="8 9">
    <name type="scientific">Mucor circinelloides f. lusitanicus</name>
    <name type="common">Mucor racemosus var. lusitanicus</name>
    <dbReference type="NCBI Taxonomy" id="29924"/>
    <lineage>
        <taxon>Eukaryota</taxon>
        <taxon>Fungi</taxon>
        <taxon>Fungi incertae sedis</taxon>
        <taxon>Mucoromycota</taxon>
        <taxon>Mucoromycotina</taxon>
        <taxon>Mucoromycetes</taxon>
        <taxon>Mucorales</taxon>
        <taxon>Mucorineae</taxon>
        <taxon>Mucoraceae</taxon>
        <taxon>Mucor</taxon>
    </lineage>
</organism>
<dbReference type="PROSITE" id="PS50023">
    <property type="entry name" value="LIM_DOMAIN_2"/>
    <property type="match status" value="3"/>
</dbReference>
<feature type="domain" description="LIM zinc-binding" evidence="7">
    <location>
        <begin position="601"/>
        <end position="667"/>
    </location>
</feature>
<keyword evidence="3 5" id="KW-0862">Zinc</keyword>
<comment type="caution">
    <text evidence="8">The sequence shown here is derived from an EMBL/GenBank/DDBJ whole genome shotgun (WGS) entry which is preliminary data.</text>
</comment>
<protein>
    <recommendedName>
        <fullName evidence="7">LIM zinc-binding domain-containing protein</fullName>
    </recommendedName>
</protein>
<dbReference type="SUPFAM" id="SSF48695">
    <property type="entry name" value="Multiheme cytochromes"/>
    <property type="match status" value="1"/>
</dbReference>
<dbReference type="PANTHER" id="PTHR24205">
    <property type="entry name" value="FOUR AND A HALF LIM DOMAINS PROTEIN"/>
    <property type="match status" value="1"/>
</dbReference>
<keyword evidence="4 5" id="KW-0440">LIM domain</keyword>
<feature type="domain" description="LIM zinc-binding" evidence="7">
    <location>
        <begin position="486"/>
        <end position="546"/>
    </location>
</feature>